<protein>
    <recommendedName>
        <fullName evidence="4">Transcriptional regulator</fullName>
    </recommendedName>
</protein>
<feature type="region of interest" description="Disordered" evidence="1">
    <location>
        <begin position="1"/>
        <end position="27"/>
    </location>
</feature>
<evidence type="ECO:0000313" key="3">
    <source>
        <dbReference type="Proteomes" id="UP001565471"/>
    </source>
</evidence>
<evidence type="ECO:0000313" key="2">
    <source>
        <dbReference type="EMBL" id="MEY9317791.1"/>
    </source>
</evidence>
<proteinExistence type="predicted"/>
<evidence type="ECO:0000256" key="1">
    <source>
        <dbReference type="SAM" id="MobiDB-lite"/>
    </source>
</evidence>
<accession>A0ABV4F3A0</accession>
<name>A0ABV4F3A0_BRAEL</name>
<dbReference type="Proteomes" id="UP001565471">
    <property type="component" value="Unassembled WGS sequence"/>
</dbReference>
<organism evidence="2 3">
    <name type="scientific">Bradyrhizobium elkanii</name>
    <dbReference type="NCBI Taxonomy" id="29448"/>
    <lineage>
        <taxon>Bacteria</taxon>
        <taxon>Pseudomonadati</taxon>
        <taxon>Pseudomonadota</taxon>
        <taxon>Alphaproteobacteria</taxon>
        <taxon>Hyphomicrobiales</taxon>
        <taxon>Nitrobacteraceae</taxon>
        <taxon>Bradyrhizobium</taxon>
    </lineage>
</organism>
<gene>
    <name evidence="2" type="ORF">ABIF29_004590</name>
</gene>
<reference evidence="2 3" key="1">
    <citation type="submission" date="2024-07" db="EMBL/GenBank/DDBJ databases">
        <title>Genomic Encyclopedia of Type Strains, Phase V (KMG-V): Genome sequencing to study the core and pangenomes of soil and plant-associated prokaryotes.</title>
        <authorList>
            <person name="Whitman W."/>
        </authorList>
    </citation>
    <scope>NUCLEOTIDE SEQUENCE [LARGE SCALE GENOMIC DNA]</scope>
    <source>
        <strain evidence="2 3">USDA 415</strain>
    </source>
</reference>
<evidence type="ECO:0008006" key="4">
    <source>
        <dbReference type="Google" id="ProtNLM"/>
    </source>
</evidence>
<comment type="caution">
    <text evidence="2">The sequence shown here is derived from an EMBL/GenBank/DDBJ whole genome shotgun (WGS) entry which is preliminary data.</text>
</comment>
<keyword evidence="3" id="KW-1185">Reference proteome</keyword>
<sequence length="44" mass="4558">MCSDAGGGMQRSRSGIDPDTRHKGDLLGGAAKAVVRGWLENDGD</sequence>
<feature type="compositionally biased region" description="Basic and acidic residues" evidence="1">
    <location>
        <begin position="14"/>
        <end position="25"/>
    </location>
</feature>
<dbReference type="EMBL" id="JBGBZA010000002">
    <property type="protein sequence ID" value="MEY9317791.1"/>
    <property type="molecule type" value="Genomic_DNA"/>
</dbReference>